<reference evidence="2" key="1">
    <citation type="journal article" date="2023" name="Nat. Plants">
        <title>Single-cell RNA sequencing provides a high-resolution roadmap for understanding the multicellular compartmentation of specialized metabolism.</title>
        <authorList>
            <person name="Sun S."/>
            <person name="Shen X."/>
            <person name="Li Y."/>
            <person name="Li Y."/>
            <person name="Wang S."/>
            <person name="Li R."/>
            <person name="Zhang H."/>
            <person name="Shen G."/>
            <person name="Guo B."/>
            <person name="Wei J."/>
            <person name="Xu J."/>
            <person name="St-Pierre B."/>
            <person name="Chen S."/>
            <person name="Sun C."/>
        </authorList>
    </citation>
    <scope>NUCLEOTIDE SEQUENCE [LARGE SCALE GENOMIC DNA]</scope>
</reference>
<dbReference type="EMBL" id="CM044705">
    <property type="protein sequence ID" value="KAI5661235.1"/>
    <property type="molecule type" value="Genomic_DNA"/>
</dbReference>
<keyword evidence="2" id="KW-1185">Reference proteome</keyword>
<accession>A0ACC0ALT9</accession>
<proteinExistence type="predicted"/>
<gene>
    <name evidence="1" type="ORF">M9H77_20558</name>
</gene>
<name>A0ACC0ALT9_CATRO</name>
<sequence>MFELVSSFYSGRWGIYTWKRADECQIHKKWNISSGKWLKKRLYYAQVNDKQPAYINDGIWKELKDEWNKHDKYDAAVAECEEGSREVDKNIKWIETVGIEKGRIYGLGNLAPSITLSRLRSEV</sequence>
<evidence type="ECO:0000313" key="2">
    <source>
        <dbReference type="Proteomes" id="UP001060085"/>
    </source>
</evidence>
<evidence type="ECO:0000313" key="1">
    <source>
        <dbReference type="EMBL" id="KAI5661235.1"/>
    </source>
</evidence>
<comment type="caution">
    <text evidence="1">The sequence shown here is derived from an EMBL/GenBank/DDBJ whole genome shotgun (WGS) entry which is preliminary data.</text>
</comment>
<protein>
    <submittedName>
        <fullName evidence="1">Uncharacterized protein</fullName>
    </submittedName>
</protein>
<organism evidence="1 2">
    <name type="scientific">Catharanthus roseus</name>
    <name type="common">Madagascar periwinkle</name>
    <name type="synonym">Vinca rosea</name>
    <dbReference type="NCBI Taxonomy" id="4058"/>
    <lineage>
        <taxon>Eukaryota</taxon>
        <taxon>Viridiplantae</taxon>
        <taxon>Streptophyta</taxon>
        <taxon>Embryophyta</taxon>
        <taxon>Tracheophyta</taxon>
        <taxon>Spermatophyta</taxon>
        <taxon>Magnoliopsida</taxon>
        <taxon>eudicotyledons</taxon>
        <taxon>Gunneridae</taxon>
        <taxon>Pentapetalae</taxon>
        <taxon>asterids</taxon>
        <taxon>lamiids</taxon>
        <taxon>Gentianales</taxon>
        <taxon>Apocynaceae</taxon>
        <taxon>Rauvolfioideae</taxon>
        <taxon>Vinceae</taxon>
        <taxon>Catharanthinae</taxon>
        <taxon>Catharanthus</taxon>
    </lineage>
</organism>
<dbReference type="Proteomes" id="UP001060085">
    <property type="component" value="Linkage Group LG05"/>
</dbReference>